<gene>
    <name evidence="1" type="ORF">N825_10380</name>
</gene>
<dbReference type="Proteomes" id="UP000019486">
    <property type="component" value="Unassembled WGS sequence"/>
</dbReference>
<sequence>MRQKVVEVAIDMTPATLAKFWYMIIEIILSSYSI</sequence>
<name>W9H5C1_9PROT</name>
<dbReference type="AlphaFoldDB" id="W9H5C1"/>
<proteinExistence type="predicted"/>
<evidence type="ECO:0000313" key="1">
    <source>
        <dbReference type="EMBL" id="EWY38958.1"/>
    </source>
</evidence>
<reference evidence="1 2" key="1">
    <citation type="submission" date="2013-08" db="EMBL/GenBank/DDBJ databases">
        <title>The genome sequence of Skermanella stibiiresistens.</title>
        <authorList>
            <person name="Zhu W."/>
            <person name="Wang G."/>
        </authorList>
    </citation>
    <scope>NUCLEOTIDE SEQUENCE [LARGE SCALE GENOMIC DNA]</scope>
    <source>
        <strain evidence="1 2">SB22</strain>
    </source>
</reference>
<comment type="caution">
    <text evidence="1">The sequence shown here is derived from an EMBL/GenBank/DDBJ whole genome shotgun (WGS) entry which is preliminary data.</text>
</comment>
<protein>
    <submittedName>
        <fullName evidence="1">Uncharacterized protein</fullName>
    </submittedName>
</protein>
<dbReference type="STRING" id="1385369.N825_10380"/>
<keyword evidence="2" id="KW-1185">Reference proteome</keyword>
<evidence type="ECO:0000313" key="2">
    <source>
        <dbReference type="Proteomes" id="UP000019486"/>
    </source>
</evidence>
<dbReference type="EMBL" id="AVFL01000015">
    <property type="protein sequence ID" value="EWY38958.1"/>
    <property type="molecule type" value="Genomic_DNA"/>
</dbReference>
<accession>W9H5C1</accession>
<organism evidence="1 2">
    <name type="scientific">Skermanella stibiiresistens SB22</name>
    <dbReference type="NCBI Taxonomy" id="1385369"/>
    <lineage>
        <taxon>Bacteria</taxon>
        <taxon>Pseudomonadati</taxon>
        <taxon>Pseudomonadota</taxon>
        <taxon>Alphaproteobacteria</taxon>
        <taxon>Rhodospirillales</taxon>
        <taxon>Azospirillaceae</taxon>
        <taxon>Skermanella</taxon>
    </lineage>
</organism>